<protein>
    <submittedName>
        <fullName evidence="1">Uncharacterized protein</fullName>
    </submittedName>
</protein>
<keyword evidence="2" id="KW-1185">Reference proteome</keyword>
<gene>
    <name evidence="1" type="ORF">M0H32_16200</name>
</gene>
<dbReference type="EMBL" id="JALNMJ010000011">
    <property type="protein sequence ID" value="MCK7613712.1"/>
    <property type="molecule type" value="Genomic_DNA"/>
</dbReference>
<organism evidence="1 2">
    <name type="scientific">Roseibium sediminicola</name>
    <dbReference type="NCBI Taxonomy" id="2933272"/>
    <lineage>
        <taxon>Bacteria</taxon>
        <taxon>Pseudomonadati</taxon>
        <taxon>Pseudomonadota</taxon>
        <taxon>Alphaproteobacteria</taxon>
        <taxon>Hyphomicrobiales</taxon>
        <taxon>Stappiaceae</taxon>
        <taxon>Roseibium</taxon>
    </lineage>
</organism>
<evidence type="ECO:0000313" key="1">
    <source>
        <dbReference type="EMBL" id="MCK7613712.1"/>
    </source>
</evidence>
<dbReference type="RefSeq" id="WP_248155859.1">
    <property type="nucleotide sequence ID" value="NZ_JALNMJ010000011.1"/>
</dbReference>
<name>A0ABT0GW88_9HYPH</name>
<comment type="caution">
    <text evidence="1">The sequence shown here is derived from an EMBL/GenBank/DDBJ whole genome shotgun (WGS) entry which is preliminary data.</text>
</comment>
<proteinExistence type="predicted"/>
<accession>A0ABT0GW88</accession>
<reference evidence="1" key="1">
    <citation type="submission" date="2022-04" db="EMBL/GenBank/DDBJ databases">
        <title>Roseibium sp. CAU 1639 isolated from mud.</title>
        <authorList>
            <person name="Kim W."/>
        </authorList>
    </citation>
    <scope>NUCLEOTIDE SEQUENCE</scope>
    <source>
        <strain evidence="1">CAU 1639</strain>
    </source>
</reference>
<sequence length="276" mass="30621">MLPYSEFTSVGQVSNPLSKADEKVFLFDLDTLVPSPFGRLDEEFARYLCGFALQRPCYLLTNANYGEVMNRLPSHVRRALAGVFAAAGTELWGKYDIQLRHEHDFSDDLYEFLVKVVQTSAFPDKRSPMLDNGPASLRMRLAGTHSTAGQRAAYAAWEREHGELPAIMNEFRVRFPDHRIYRDSDTSLLILPASYTTALVRSHILARHKEASLIGYLSPQSAISYAAPFCEALQQGEVVSQVSAPSDVSQLLSYEIRHMAAGGPAPVAPVSRLVEA</sequence>
<evidence type="ECO:0000313" key="2">
    <source>
        <dbReference type="Proteomes" id="UP001431221"/>
    </source>
</evidence>
<dbReference type="Proteomes" id="UP001431221">
    <property type="component" value="Unassembled WGS sequence"/>
</dbReference>